<dbReference type="EMBL" id="MN739528">
    <property type="protein sequence ID" value="QHT10771.1"/>
    <property type="molecule type" value="Genomic_DNA"/>
</dbReference>
<accession>A0A6C0D2H8</accession>
<organism evidence="1">
    <name type="scientific">viral metagenome</name>
    <dbReference type="NCBI Taxonomy" id="1070528"/>
    <lineage>
        <taxon>unclassified sequences</taxon>
        <taxon>metagenomes</taxon>
        <taxon>organismal metagenomes</taxon>
    </lineage>
</organism>
<dbReference type="AlphaFoldDB" id="A0A6C0D2H8"/>
<proteinExistence type="predicted"/>
<name>A0A6C0D2H8_9ZZZZ</name>
<reference evidence="1" key="1">
    <citation type="journal article" date="2020" name="Nature">
        <title>Giant virus diversity and host interactions through global metagenomics.</title>
        <authorList>
            <person name="Schulz F."/>
            <person name="Roux S."/>
            <person name="Paez-Espino D."/>
            <person name="Jungbluth S."/>
            <person name="Walsh D.A."/>
            <person name="Denef V.J."/>
            <person name="McMahon K.D."/>
            <person name="Konstantinidis K.T."/>
            <person name="Eloe-Fadrosh E.A."/>
            <person name="Kyrpides N.C."/>
            <person name="Woyke T."/>
        </authorList>
    </citation>
    <scope>NUCLEOTIDE SEQUENCE</scope>
    <source>
        <strain evidence="1">GVMAG-M-3300023174-107</strain>
    </source>
</reference>
<sequence length="219" mass="25337">MTTIVSANADAFIRTIHGSNVAGVYNTYTLDLYRYQLLYDSVIVQMNTYIRYFTKGDFDKLITKFTNKNYNSLILSADPLSFNTIDIENLTGFEYDPDKFNLMRESTYNVIDGLRQTVKVAQENIALQEDIVTLKVNYKDVLEDPVKLNDYINSNKINIIAFQASQPFNTTIELKPWYKEYFRLYGPPGNGVFQSELLAEIVMNLIYTNQIQEEDFINS</sequence>
<protein>
    <submittedName>
        <fullName evidence="1">Uncharacterized protein</fullName>
    </submittedName>
</protein>
<evidence type="ECO:0000313" key="1">
    <source>
        <dbReference type="EMBL" id="QHT10771.1"/>
    </source>
</evidence>